<comment type="caution">
    <text evidence="2">The sequence shown here is derived from an EMBL/GenBank/DDBJ whole genome shotgun (WGS) entry which is preliminary data.</text>
</comment>
<dbReference type="RefSeq" id="WP_157300352.1">
    <property type="nucleotide sequence ID" value="NZ_BAAAZB010000006.1"/>
</dbReference>
<organism evidence="2 3">
    <name type="scientific">Chitinophaga oryziterrae</name>
    <dbReference type="NCBI Taxonomy" id="1031224"/>
    <lineage>
        <taxon>Bacteria</taxon>
        <taxon>Pseudomonadati</taxon>
        <taxon>Bacteroidota</taxon>
        <taxon>Chitinophagia</taxon>
        <taxon>Chitinophagales</taxon>
        <taxon>Chitinophagaceae</taxon>
        <taxon>Chitinophaga</taxon>
    </lineage>
</organism>
<dbReference type="AlphaFoldDB" id="A0A6N8J8W9"/>
<dbReference type="OrthoDB" id="9812495at2"/>
<dbReference type="Pfam" id="PF00805">
    <property type="entry name" value="Pentapeptide"/>
    <property type="match status" value="7"/>
</dbReference>
<evidence type="ECO:0000313" key="2">
    <source>
        <dbReference type="EMBL" id="MVT41725.1"/>
    </source>
</evidence>
<protein>
    <recommendedName>
        <fullName evidence="4">Pentapeptide repeat-containing protein</fullName>
    </recommendedName>
</protein>
<evidence type="ECO:0000256" key="1">
    <source>
        <dbReference type="SAM" id="MobiDB-lite"/>
    </source>
</evidence>
<accession>A0A6N8J8W9</accession>
<name>A0A6N8J8W9_9BACT</name>
<dbReference type="PANTHER" id="PTHR14136">
    <property type="entry name" value="BTB_POZ DOMAIN-CONTAINING PROTEIN KCTD9"/>
    <property type="match status" value="1"/>
</dbReference>
<feature type="region of interest" description="Disordered" evidence="1">
    <location>
        <begin position="1"/>
        <end position="20"/>
    </location>
</feature>
<evidence type="ECO:0008006" key="4">
    <source>
        <dbReference type="Google" id="ProtNLM"/>
    </source>
</evidence>
<gene>
    <name evidence="2" type="ORF">GO495_14140</name>
</gene>
<sequence length="980" mass="107285">MMQTNNYQPKGDPPYDLTGQDLSGQSLEGLDLRKAIMKNTILKGTVFKGVISMQGADLTGAQMGNGTDFSGLDLTSVVFDNKPKFGDNVKQPVKLIKVTVNFKQLGLLWKCIDLTNAVIKEIPADPGDLIARNSNLTGIDLSKVRLDNVHFYRCILTGAKFIESILHDAIFGDQCDLTLANFSKAVMPGAVFNKAILTRTNLDGAVLTNASFLNARMDGTIFDNTNLTNCIFSEPASFSRERNNLTSFRNATLNFSTLNKEWSYLDLRETVLQGLNATVNLDYLEAVHSNLSGRDFTGYHLDDADFSGATLNDTVFKNAVMNRARLKAVKGEKTIFAGAVLNAASFSNSQELNIATVLKGADFTNARLNNALFINADLGPYISASKVSTPSKFNGAEMMNGDFSNVNLTEALLSGGIAMHNTNFTGALFKKANLSGARMGAFSTLFEMLEGTETYKRLLQHLTLLDPYGIAEIFKQYGYSLSPKGALIKVEIAGMAWSINTEGSSSVSYQVLKWTSSDSKTVLIVSRPVSAATLSDAIMIDANLDQADLRNVTATKLELYGPNVKIIGAKLQGIKLSNSNLTGIDLTQAVLYKAVLNGASLINVKLTGANLTEAILNDCNLQGAVFTGTQLDGVTLSGSAVSVNIAQTKTAGVFLLASSASMSQHKALLDELEKVTEPLIADAITRYCSLLNDSCNMPRLRKEIPAFRDTFSEEAILTVVKRDKQWSITDKTIIYTIEYSPLKNQILLFPATDKKSPIVAVTDTLDACIKTLNDKSMSSLLSLYTDLAGIFSTDAVIEVIDKSKTWRIVETDSQKSSIKEYRVWYGYSARGMSGLYMQPLFPKLKDILDKAGVRLRTQAWISKGTVIDSWNIDNDLLNPDNQDTGYVKIEVIKQSSGNVSFYGTNLRVVQINDKRQPEFFIRSYQSTVLAKSGTTTQDCGADGSNSVFGPDTICPNRMKFSTNRLERRPWEEMLRASRFP</sequence>
<dbReference type="InterPro" id="IPR051082">
    <property type="entry name" value="Pentapeptide-BTB/POZ_domain"/>
</dbReference>
<dbReference type="InterPro" id="IPR001646">
    <property type="entry name" value="5peptide_repeat"/>
</dbReference>
<keyword evidence="3" id="KW-1185">Reference proteome</keyword>
<reference evidence="2 3" key="1">
    <citation type="submission" date="2019-12" db="EMBL/GenBank/DDBJ databases">
        <title>The draft genomic sequence of strain Chitinophaga oryziterrae JCM 16595.</title>
        <authorList>
            <person name="Zhang X."/>
        </authorList>
    </citation>
    <scope>NUCLEOTIDE SEQUENCE [LARGE SCALE GENOMIC DNA]</scope>
    <source>
        <strain evidence="2 3">JCM 16595</strain>
    </source>
</reference>
<dbReference type="EMBL" id="WRXO01000003">
    <property type="protein sequence ID" value="MVT41725.1"/>
    <property type="molecule type" value="Genomic_DNA"/>
</dbReference>
<evidence type="ECO:0000313" key="3">
    <source>
        <dbReference type="Proteomes" id="UP000468388"/>
    </source>
</evidence>
<dbReference type="Proteomes" id="UP000468388">
    <property type="component" value="Unassembled WGS sequence"/>
</dbReference>
<dbReference type="PANTHER" id="PTHR14136:SF17">
    <property type="entry name" value="BTB_POZ DOMAIN-CONTAINING PROTEIN KCTD9"/>
    <property type="match status" value="1"/>
</dbReference>
<proteinExistence type="predicted"/>
<dbReference type="SUPFAM" id="SSF141571">
    <property type="entry name" value="Pentapeptide repeat-like"/>
    <property type="match status" value="4"/>
</dbReference>
<dbReference type="Gene3D" id="2.160.20.80">
    <property type="entry name" value="E3 ubiquitin-protein ligase SopA"/>
    <property type="match status" value="4"/>
</dbReference>